<dbReference type="InterPro" id="IPR051535">
    <property type="entry name" value="Siderophore_ABC-ATPase"/>
</dbReference>
<dbReference type="FunFam" id="3.40.50.300:FF:000134">
    <property type="entry name" value="Iron-enterobactin ABC transporter ATP-binding protein"/>
    <property type="match status" value="1"/>
</dbReference>
<comment type="subcellular location">
    <subcellularLocation>
        <location evidence="1">Cell membrane</location>
        <topology evidence="1">Peripheral membrane protein</topology>
    </subcellularLocation>
</comment>
<keyword evidence="9" id="KW-0472">Membrane</keyword>
<dbReference type="EMBL" id="MDER01000002">
    <property type="protein sequence ID" value="ODP30403.1"/>
    <property type="molecule type" value="Genomic_DNA"/>
</dbReference>
<name>A0A1E3L9M0_9BACL</name>
<dbReference type="InterPro" id="IPR027417">
    <property type="entry name" value="P-loop_NTPase"/>
</dbReference>
<dbReference type="CDD" id="cd03214">
    <property type="entry name" value="ABC_Iron-Siderophores_B12_Hemin"/>
    <property type="match status" value="1"/>
</dbReference>
<sequence>MDVNDITFSYDRRIDRLHQVNAQIQPGKITTIIGPNGCGKSTLLHVMSNNAVPRLGQVILDGKTIAQYKPKELARKLAVVHQQNEAPTDLTIEKLVSFGRLPHRTLFSSLQAEDEQAIEWALDCTNLHEKRFSTLDQLSGGEQQRVWIAMALAQRTPILFLDEPTTYLDMYYQLEIMELIDRLNKEHQLTIVMVLHDINQAIRYSHHLIAMKAGAIIASGVPDDMITHDLIRDIYGVEVLVRHDAEAGLHLIPIGVGL</sequence>
<accession>A0A1E3L9M0</accession>
<dbReference type="GO" id="GO:0016887">
    <property type="term" value="F:ATP hydrolysis activity"/>
    <property type="evidence" value="ECO:0007669"/>
    <property type="project" value="InterPro"/>
</dbReference>
<dbReference type="Proteomes" id="UP000094578">
    <property type="component" value="Unassembled WGS sequence"/>
</dbReference>
<dbReference type="PROSITE" id="PS00211">
    <property type="entry name" value="ABC_TRANSPORTER_1"/>
    <property type="match status" value="1"/>
</dbReference>
<keyword evidence="7" id="KW-0408">Iron</keyword>
<dbReference type="InterPro" id="IPR017871">
    <property type="entry name" value="ABC_transporter-like_CS"/>
</dbReference>
<dbReference type="GO" id="GO:0006826">
    <property type="term" value="P:iron ion transport"/>
    <property type="evidence" value="ECO:0007669"/>
    <property type="project" value="UniProtKB-KW"/>
</dbReference>
<evidence type="ECO:0000256" key="6">
    <source>
        <dbReference type="ARBA" id="ARBA00022840"/>
    </source>
</evidence>
<dbReference type="Gene3D" id="3.40.50.300">
    <property type="entry name" value="P-loop containing nucleotide triphosphate hydrolases"/>
    <property type="match status" value="1"/>
</dbReference>
<evidence type="ECO:0000256" key="3">
    <source>
        <dbReference type="ARBA" id="ARBA00022475"/>
    </source>
</evidence>
<dbReference type="SMART" id="SM00382">
    <property type="entry name" value="AAA"/>
    <property type="match status" value="1"/>
</dbReference>
<dbReference type="PANTHER" id="PTHR42771:SF10">
    <property type="entry name" value="FERRICHROME TRANSPORT ATP-BINDING PROTEIN FHUC"/>
    <property type="match status" value="1"/>
</dbReference>
<comment type="caution">
    <text evidence="11">The sequence shown here is derived from an EMBL/GenBank/DDBJ whole genome shotgun (WGS) entry which is preliminary data.</text>
</comment>
<dbReference type="PROSITE" id="PS50893">
    <property type="entry name" value="ABC_TRANSPORTER_2"/>
    <property type="match status" value="1"/>
</dbReference>
<evidence type="ECO:0000256" key="7">
    <source>
        <dbReference type="ARBA" id="ARBA00023004"/>
    </source>
</evidence>
<organism evidence="11 12">
    <name type="scientific">Paenibacillus nuruki</name>
    <dbReference type="NCBI Taxonomy" id="1886670"/>
    <lineage>
        <taxon>Bacteria</taxon>
        <taxon>Bacillati</taxon>
        <taxon>Bacillota</taxon>
        <taxon>Bacilli</taxon>
        <taxon>Bacillales</taxon>
        <taxon>Paenibacillaceae</taxon>
        <taxon>Paenibacillus</taxon>
    </lineage>
</organism>
<feature type="domain" description="ABC transporter" evidence="10">
    <location>
        <begin position="1"/>
        <end position="238"/>
    </location>
</feature>
<evidence type="ECO:0000256" key="2">
    <source>
        <dbReference type="ARBA" id="ARBA00022448"/>
    </source>
</evidence>
<keyword evidence="6 11" id="KW-0067">ATP-binding</keyword>
<evidence type="ECO:0000256" key="4">
    <source>
        <dbReference type="ARBA" id="ARBA00022496"/>
    </source>
</evidence>
<keyword evidence="12" id="KW-1185">Reference proteome</keyword>
<dbReference type="RefSeq" id="WP_069325614.1">
    <property type="nucleotide sequence ID" value="NZ_MDER01000002.1"/>
</dbReference>
<dbReference type="PANTHER" id="PTHR42771">
    <property type="entry name" value="IRON(3+)-HYDROXAMATE IMPORT ATP-BINDING PROTEIN FHUC"/>
    <property type="match status" value="1"/>
</dbReference>
<dbReference type="Pfam" id="PF00005">
    <property type="entry name" value="ABC_tran"/>
    <property type="match status" value="1"/>
</dbReference>
<dbReference type="SUPFAM" id="SSF52540">
    <property type="entry name" value="P-loop containing nucleoside triphosphate hydrolases"/>
    <property type="match status" value="1"/>
</dbReference>
<dbReference type="GO" id="GO:0005886">
    <property type="term" value="C:plasma membrane"/>
    <property type="evidence" value="ECO:0007669"/>
    <property type="project" value="UniProtKB-SubCell"/>
</dbReference>
<dbReference type="GO" id="GO:0005524">
    <property type="term" value="F:ATP binding"/>
    <property type="evidence" value="ECO:0007669"/>
    <property type="project" value="UniProtKB-KW"/>
</dbReference>
<proteinExistence type="predicted"/>
<evidence type="ECO:0000256" key="1">
    <source>
        <dbReference type="ARBA" id="ARBA00004202"/>
    </source>
</evidence>
<evidence type="ECO:0000256" key="9">
    <source>
        <dbReference type="ARBA" id="ARBA00023136"/>
    </source>
</evidence>
<keyword evidence="8" id="KW-0406">Ion transport</keyword>
<keyword evidence="3" id="KW-1003">Cell membrane</keyword>
<evidence type="ECO:0000313" key="11">
    <source>
        <dbReference type="EMBL" id="ODP30403.1"/>
    </source>
</evidence>
<dbReference type="InterPro" id="IPR003439">
    <property type="entry name" value="ABC_transporter-like_ATP-bd"/>
</dbReference>
<dbReference type="AlphaFoldDB" id="A0A1E3L9M0"/>
<evidence type="ECO:0000256" key="8">
    <source>
        <dbReference type="ARBA" id="ARBA00023065"/>
    </source>
</evidence>
<dbReference type="STRING" id="1886670.PTI45_00124"/>
<dbReference type="PATRIC" id="fig|1886670.3.peg.125"/>
<keyword evidence="2" id="KW-0813">Transport</keyword>
<protein>
    <submittedName>
        <fullName evidence="11">Putative ABC transporter ATP-binding protein</fullName>
    </submittedName>
</protein>
<evidence type="ECO:0000313" key="12">
    <source>
        <dbReference type="Proteomes" id="UP000094578"/>
    </source>
</evidence>
<reference evidence="11 12" key="1">
    <citation type="submission" date="2016-08" db="EMBL/GenBank/DDBJ databases">
        <title>Genome sequencing of Paenibacillus sp. TI45-13ar, isolated from Korean traditional nuruk.</title>
        <authorList>
            <person name="Kim S.-J."/>
        </authorList>
    </citation>
    <scope>NUCLEOTIDE SEQUENCE [LARGE SCALE GENOMIC DNA]</scope>
    <source>
        <strain evidence="11 12">TI45-13ar</strain>
    </source>
</reference>
<keyword evidence="5" id="KW-0547">Nucleotide-binding</keyword>
<keyword evidence="4" id="KW-0410">Iron transport</keyword>
<gene>
    <name evidence="11" type="ORF">PTI45_00124</name>
</gene>
<evidence type="ECO:0000259" key="10">
    <source>
        <dbReference type="PROSITE" id="PS50893"/>
    </source>
</evidence>
<dbReference type="InterPro" id="IPR003593">
    <property type="entry name" value="AAA+_ATPase"/>
</dbReference>
<evidence type="ECO:0000256" key="5">
    <source>
        <dbReference type="ARBA" id="ARBA00022741"/>
    </source>
</evidence>